<evidence type="ECO:0000313" key="2">
    <source>
        <dbReference type="Proteomes" id="UP001162992"/>
    </source>
</evidence>
<reference evidence="2" key="1">
    <citation type="journal article" date="2024" name="Proc. Natl. Acad. Sci. U.S.A.">
        <title>Extraordinary preservation of gene collinearity over three hundred million years revealed in homosporous lycophytes.</title>
        <authorList>
            <person name="Li C."/>
            <person name="Wickell D."/>
            <person name="Kuo L.Y."/>
            <person name="Chen X."/>
            <person name="Nie B."/>
            <person name="Liao X."/>
            <person name="Peng D."/>
            <person name="Ji J."/>
            <person name="Jenkins J."/>
            <person name="Williams M."/>
            <person name="Shu S."/>
            <person name="Plott C."/>
            <person name="Barry K."/>
            <person name="Rajasekar S."/>
            <person name="Grimwood J."/>
            <person name="Han X."/>
            <person name="Sun S."/>
            <person name="Hou Z."/>
            <person name="He W."/>
            <person name="Dai G."/>
            <person name="Sun C."/>
            <person name="Schmutz J."/>
            <person name="Leebens-Mack J.H."/>
            <person name="Li F.W."/>
            <person name="Wang L."/>
        </authorList>
    </citation>
    <scope>NUCLEOTIDE SEQUENCE [LARGE SCALE GENOMIC DNA]</scope>
    <source>
        <strain evidence="2">cv. PW_Plant_1</strain>
    </source>
</reference>
<organism evidence="1 2">
    <name type="scientific">Diphasiastrum complanatum</name>
    <name type="common">Issler's clubmoss</name>
    <name type="synonym">Lycopodium complanatum</name>
    <dbReference type="NCBI Taxonomy" id="34168"/>
    <lineage>
        <taxon>Eukaryota</taxon>
        <taxon>Viridiplantae</taxon>
        <taxon>Streptophyta</taxon>
        <taxon>Embryophyta</taxon>
        <taxon>Tracheophyta</taxon>
        <taxon>Lycopodiopsida</taxon>
        <taxon>Lycopodiales</taxon>
        <taxon>Lycopodiaceae</taxon>
        <taxon>Lycopodioideae</taxon>
        <taxon>Diphasiastrum</taxon>
    </lineage>
</organism>
<sequence>MGSHPLSLAYSHISNSSPYCAHAGFRSRTLFLGKLHCTSHSTSESCTSLSPQNLFKSFCLSCCCDSSSLAASSYFNLPLGLHASELSSRTWLRSRACIWGLGNRHNNIKWSHPFSHALLLSSFSPCGDDNLCDQVDAMPLKGVLKGTFEMLAIMLLVINYGILIIQITKGGHQWLQSVPGVSVAAANATHLPKKIFQEETHFRKEEKSWSESSFGKIDCVTGLAGYPTASVDGNRKHLLEQYPSKDVHSDHNSLHLSNDGAHDYIDNNLRGYEPKGRFSWKSSFPQEAISFVSNIKELECIGTKSSDDGKGPVYDASEVKFKIWLGALKEEAKNRGASKIVVEGALRGIKPSLEIMEKDSNQPEMQLSAKAYLQRMVNEYRITKGVRAFQDNKALLQEISTKYGIPTTVIVAVWGIESSYGAFLGSWDVIEALVTLAFQSQKMSRANYFKEELIQALLLLDEGQLCVGDRRLKGSWAGAMGQCQFMPSSLRQYGVDYDEDGFKDIWQSHADVFASMANYLHMHGWKVDSLLAHKVFVPENIDKNVIGLKVKKTIIEWKHNHNVHGLDEQFEQLPIEMVSLVAPEGPSGATYLVGDNFRALMRYNTSSLYCLAVYELANEILKRVG</sequence>
<proteinExistence type="predicted"/>
<keyword evidence="2" id="KW-1185">Reference proteome</keyword>
<comment type="caution">
    <text evidence="1">The sequence shown here is derived from an EMBL/GenBank/DDBJ whole genome shotgun (WGS) entry which is preliminary data.</text>
</comment>
<name>A0ACC2APK4_DIPCM</name>
<gene>
    <name evidence="1" type="ORF">O6H91_20G037500</name>
</gene>
<dbReference type="EMBL" id="CM055111">
    <property type="protein sequence ID" value="KAJ7519420.1"/>
    <property type="molecule type" value="Genomic_DNA"/>
</dbReference>
<accession>A0ACC2APK4</accession>
<protein>
    <submittedName>
        <fullName evidence="1">Uncharacterized protein</fullName>
    </submittedName>
</protein>
<dbReference type="Proteomes" id="UP001162992">
    <property type="component" value="Chromosome 20"/>
</dbReference>
<evidence type="ECO:0000313" key="1">
    <source>
        <dbReference type="EMBL" id="KAJ7519420.1"/>
    </source>
</evidence>